<evidence type="ECO:0000313" key="2">
    <source>
        <dbReference type="EMBL" id="TFH91244.1"/>
    </source>
</evidence>
<accession>A0A4Y8WEN7</accession>
<dbReference type="RefSeq" id="WP_134835876.1">
    <property type="nucleotide sequence ID" value="NZ_SATR01000018.1"/>
</dbReference>
<dbReference type="Gene3D" id="3.30.70.1070">
    <property type="entry name" value="Sporulation related repeat"/>
    <property type="match status" value="1"/>
</dbReference>
<protein>
    <submittedName>
        <fullName evidence="2">SPOR domain-containing protein</fullName>
    </submittedName>
</protein>
<dbReference type="GO" id="GO:0042834">
    <property type="term" value="F:peptidoglycan binding"/>
    <property type="evidence" value="ECO:0007669"/>
    <property type="project" value="InterPro"/>
</dbReference>
<dbReference type="GO" id="GO:0030428">
    <property type="term" value="C:cell septum"/>
    <property type="evidence" value="ECO:0007669"/>
    <property type="project" value="TreeGrafter"/>
</dbReference>
<organism evidence="2 3">
    <name type="scientific">Vibrio ouci</name>
    <dbReference type="NCBI Taxonomy" id="2499078"/>
    <lineage>
        <taxon>Bacteria</taxon>
        <taxon>Pseudomonadati</taxon>
        <taxon>Pseudomonadota</taxon>
        <taxon>Gammaproteobacteria</taxon>
        <taxon>Vibrionales</taxon>
        <taxon>Vibrionaceae</taxon>
        <taxon>Vibrio</taxon>
    </lineage>
</organism>
<dbReference type="InterPro" id="IPR052521">
    <property type="entry name" value="Cell_div_SPOR-domain"/>
</dbReference>
<feature type="domain" description="SPOR" evidence="1">
    <location>
        <begin position="99"/>
        <end position="174"/>
    </location>
</feature>
<proteinExistence type="predicted"/>
<dbReference type="PROSITE" id="PS51724">
    <property type="entry name" value="SPOR"/>
    <property type="match status" value="1"/>
</dbReference>
<dbReference type="EMBL" id="SATR01000018">
    <property type="protein sequence ID" value="TFH91244.1"/>
    <property type="molecule type" value="Genomic_DNA"/>
</dbReference>
<dbReference type="GO" id="GO:0032153">
    <property type="term" value="C:cell division site"/>
    <property type="evidence" value="ECO:0007669"/>
    <property type="project" value="TreeGrafter"/>
</dbReference>
<comment type="caution">
    <text evidence="2">The sequence shown here is derived from an EMBL/GenBank/DDBJ whole genome shotgun (WGS) entry which is preliminary data.</text>
</comment>
<evidence type="ECO:0000259" key="1">
    <source>
        <dbReference type="PROSITE" id="PS51724"/>
    </source>
</evidence>
<sequence length="179" mass="19894">MASKFQNRLVGTIILVAIGVIVLPDVLDGEKTHYKEEIASIPLKPELDSELESFEVLDPVDDSSSLPDTPVQVVDIDDEAVAEDKPLPVVVKEVPERNEYQDTAWIVQLMALKNADNAKNLVKDLQKRGYQAHTKPENGFTRVIIGPDVSKSKLERQIVELEKITGSKGQLIKFKPLNP</sequence>
<dbReference type="InterPro" id="IPR036680">
    <property type="entry name" value="SPOR-like_sf"/>
</dbReference>
<dbReference type="OrthoDB" id="7069135at2"/>
<dbReference type="AlphaFoldDB" id="A0A4Y8WEN7"/>
<dbReference type="GO" id="GO:0032506">
    <property type="term" value="P:cytokinetic process"/>
    <property type="evidence" value="ECO:0007669"/>
    <property type="project" value="TreeGrafter"/>
</dbReference>
<dbReference type="InterPro" id="IPR007730">
    <property type="entry name" value="SPOR-like_dom"/>
</dbReference>
<gene>
    <name evidence="2" type="ORF">ELS82_13180</name>
</gene>
<reference evidence="2 3" key="1">
    <citation type="submission" date="2019-01" db="EMBL/GenBank/DDBJ databases">
        <title>Vibrio BEI176 sp. nov, a marine bacterium isolated from China: eastern marignal seas.</title>
        <authorList>
            <person name="Li B."/>
        </authorList>
    </citation>
    <scope>NUCLEOTIDE SEQUENCE [LARGE SCALE GENOMIC DNA]</scope>
    <source>
        <strain evidence="2 3">BEI176</strain>
    </source>
</reference>
<name>A0A4Y8WEN7_9VIBR</name>
<dbReference type="Pfam" id="PF05036">
    <property type="entry name" value="SPOR"/>
    <property type="match status" value="1"/>
</dbReference>
<dbReference type="PANTHER" id="PTHR38687">
    <property type="entry name" value="CELL DIVISION PROTEIN DEDD-RELATED"/>
    <property type="match status" value="1"/>
</dbReference>
<dbReference type="SUPFAM" id="SSF110997">
    <property type="entry name" value="Sporulation related repeat"/>
    <property type="match status" value="1"/>
</dbReference>
<evidence type="ECO:0000313" key="3">
    <source>
        <dbReference type="Proteomes" id="UP000297753"/>
    </source>
</evidence>
<keyword evidence="3" id="KW-1185">Reference proteome</keyword>
<dbReference type="PANTHER" id="PTHR38687:SF1">
    <property type="entry name" value="CELL DIVISION PROTEIN DEDD"/>
    <property type="match status" value="1"/>
</dbReference>
<dbReference type="Proteomes" id="UP000297753">
    <property type="component" value="Unassembled WGS sequence"/>
</dbReference>